<organism evidence="8 9">
    <name type="scientific">Methylohalomonas lacus</name>
    <dbReference type="NCBI Taxonomy" id="398773"/>
    <lineage>
        <taxon>Bacteria</taxon>
        <taxon>Pseudomonadati</taxon>
        <taxon>Pseudomonadota</taxon>
        <taxon>Gammaproteobacteria</taxon>
        <taxon>Methylohalomonadales</taxon>
        <taxon>Methylohalomonadaceae</taxon>
        <taxon>Methylohalomonas</taxon>
    </lineage>
</organism>
<evidence type="ECO:0000256" key="4">
    <source>
        <dbReference type="ARBA" id="ARBA00022989"/>
    </source>
</evidence>
<keyword evidence="3 6" id="KW-0812">Transmembrane</keyword>
<feature type="transmembrane region" description="Helical" evidence="7">
    <location>
        <begin position="222"/>
        <end position="242"/>
    </location>
</feature>
<sequence>MTEFFGALAAHSFLQHALLAGLLASIGCGIIGAFVVVRRISFLAGGIAHAVLAGMGIVYFFGGAPLYGALPAAVIAALVIAIINRRFKQYEDTLVAALWSLGIAIGIVFISSTPGYSVDLLGYLFGNILLVTEADLILMAILDGVILLVTALYYKQLLAICFDEEFARVRGVRVELLHVLLLIMVALTVVLLVKVVGLILVMALLTLPAATAMQFSRSLLKIMGLAMIFGGLICSTGLWLSYTPDLPAGATMVITAAVLYVLVLLLTAFYKTRRRRQGIEEMAKR</sequence>
<dbReference type="Proteomes" id="UP001204445">
    <property type="component" value="Unassembled WGS sequence"/>
</dbReference>
<dbReference type="Gene3D" id="1.10.3470.10">
    <property type="entry name" value="ABC transporter involved in vitamin B12 uptake, BtuC"/>
    <property type="match status" value="1"/>
</dbReference>
<accession>A0AAE3L645</accession>
<evidence type="ECO:0000256" key="2">
    <source>
        <dbReference type="ARBA" id="ARBA00008034"/>
    </source>
</evidence>
<keyword evidence="5 7" id="KW-0472">Membrane</keyword>
<dbReference type="InterPro" id="IPR001626">
    <property type="entry name" value="ABC_TroCD"/>
</dbReference>
<proteinExistence type="inferred from homology"/>
<comment type="subcellular location">
    <subcellularLocation>
        <location evidence="6">Cell membrane</location>
        <topology evidence="6">Multi-pass membrane protein</topology>
    </subcellularLocation>
    <subcellularLocation>
        <location evidence="1">Membrane</location>
        <topology evidence="1">Multi-pass membrane protein</topology>
    </subcellularLocation>
</comment>
<dbReference type="GO" id="GO:0043190">
    <property type="term" value="C:ATP-binding cassette (ABC) transporter complex"/>
    <property type="evidence" value="ECO:0007669"/>
    <property type="project" value="InterPro"/>
</dbReference>
<dbReference type="CDD" id="cd06550">
    <property type="entry name" value="TM_ABC_iron-siderophores_like"/>
    <property type="match status" value="1"/>
</dbReference>
<dbReference type="PANTHER" id="PTHR30477">
    <property type="entry name" value="ABC-TRANSPORTER METAL-BINDING PROTEIN"/>
    <property type="match status" value="1"/>
</dbReference>
<feature type="transmembrane region" description="Helical" evidence="7">
    <location>
        <begin position="198"/>
        <end position="215"/>
    </location>
</feature>
<dbReference type="InterPro" id="IPR037294">
    <property type="entry name" value="ABC_BtuC-like"/>
</dbReference>
<feature type="transmembrane region" description="Helical" evidence="7">
    <location>
        <begin position="136"/>
        <end position="154"/>
    </location>
</feature>
<dbReference type="GO" id="GO:0055085">
    <property type="term" value="P:transmembrane transport"/>
    <property type="evidence" value="ECO:0007669"/>
    <property type="project" value="InterPro"/>
</dbReference>
<reference evidence="8" key="1">
    <citation type="submission" date="2022-08" db="EMBL/GenBank/DDBJ databases">
        <title>Genomic Encyclopedia of Type Strains, Phase III (KMG-III): the genomes of soil and plant-associated and newly described type strains.</title>
        <authorList>
            <person name="Whitman W."/>
        </authorList>
    </citation>
    <scope>NUCLEOTIDE SEQUENCE</scope>
    <source>
        <strain evidence="8">HMT 1</strain>
    </source>
</reference>
<protein>
    <submittedName>
        <fullName evidence="8">Zinc transport system permease protein</fullName>
    </submittedName>
</protein>
<feature type="transmembrane region" description="Helical" evidence="7">
    <location>
        <begin position="174"/>
        <end position="192"/>
    </location>
</feature>
<evidence type="ECO:0000313" key="8">
    <source>
        <dbReference type="EMBL" id="MCS3904617.1"/>
    </source>
</evidence>
<keyword evidence="9" id="KW-1185">Reference proteome</keyword>
<gene>
    <name evidence="8" type="ORF">J2T55_002657</name>
</gene>
<feature type="transmembrane region" description="Helical" evidence="7">
    <location>
        <begin position="13"/>
        <end position="35"/>
    </location>
</feature>
<feature type="transmembrane region" description="Helical" evidence="7">
    <location>
        <begin position="95"/>
        <end position="116"/>
    </location>
</feature>
<feature type="transmembrane region" description="Helical" evidence="7">
    <location>
        <begin position="42"/>
        <end position="60"/>
    </location>
</feature>
<comment type="caution">
    <text evidence="8">The sequence shown here is derived from an EMBL/GenBank/DDBJ whole genome shotgun (WGS) entry which is preliminary data.</text>
</comment>
<comment type="similarity">
    <text evidence="2 6">Belongs to the ABC-3 integral membrane protein family.</text>
</comment>
<dbReference type="SUPFAM" id="SSF81345">
    <property type="entry name" value="ABC transporter involved in vitamin B12 uptake, BtuC"/>
    <property type="match status" value="1"/>
</dbReference>
<evidence type="ECO:0000256" key="1">
    <source>
        <dbReference type="ARBA" id="ARBA00004141"/>
    </source>
</evidence>
<dbReference type="EMBL" id="JANUCT010000030">
    <property type="protein sequence ID" value="MCS3904617.1"/>
    <property type="molecule type" value="Genomic_DNA"/>
</dbReference>
<evidence type="ECO:0000256" key="3">
    <source>
        <dbReference type="ARBA" id="ARBA00022692"/>
    </source>
</evidence>
<evidence type="ECO:0000313" key="9">
    <source>
        <dbReference type="Proteomes" id="UP001204445"/>
    </source>
</evidence>
<dbReference type="AlphaFoldDB" id="A0AAE3L645"/>
<feature type="transmembrane region" description="Helical" evidence="7">
    <location>
        <begin position="66"/>
        <end position="83"/>
    </location>
</feature>
<dbReference type="RefSeq" id="WP_259057820.1">
    <property type="nucleotide sequence ID" value="NZ_JANUCT010000030.1"/>
</dbReference>
<evidence type="ECO:0000256" key="6">
    <source>
        <dbReference type="RuleBase" id="RU003943"/>
    </source>
</evidence>
<dbReference type="Pfam" id="PF00950">
    <property type="entry name" value="ABC-3"/>
    <property type="match status" value="1"/>
</dbReference>
<dbReference type="PANTHER" id="PTHR30477:SF18">
    <property type="entry name" value="METAL TRANSPORT SYSTEM MEMBRANE PROTEIN CT_417-RELATED"/>
    <property type="match status" value="1"/>
</dbReference>
<name>A0AAE3L645_9GAMM</name>
<feature type="transmembrane region" description="Helical" evidence="7">
    <location>
        <begin position="248"/>
        <end position="270"/>
    </location>
</feature>
<evidence type="ECO:0000256" key="5">
    <source>
        <dbReference type="ARBA" id="ARBA00023136"/>
    </source>
</evidence>
<dbReference type="GO" id="GO:0010043">
    <property type="term" value="P:response to zinc ion"/>
    <property type="evidence" value="ECO:0007669"/>
    <property type="project" value="TreeGrafter"/>
</dbReference>
<evidence type="ECO:0000256" key="7">
    <source>
        <dbReference type="SAM" id="Phobius"/>
    </source>
</evidence>
<keyword evidence="4 7" id="KW-1133">Transmembrane helix</keyword>
<keyword evidence="6" id="KW-0813">Transport</keyword>